<proteinExistence type="predicted"/>
<dbReference type="KEGG" id="mseb:RE474_11250"/>
<dbReference type="Proteomes" id="UP001182908">
    <property type="component" value="Chromosome"/>
</dbReference>
<reference evidence="4 5" key="1">
    <citation type="submission" date="2023-08" db="EMBL/GenBank/DDBJ databases">
        <title>Methanolobus mangrovi sp. nov. and Methanolobus sediminis sp. nov, two novel methylotrophic methanogens isolated from mangrove sediments in China.</title>
        <authorList>
            <person name="Zhou J."/>
        </authorList>
    </citation>
    <scope>NUCLEOTIDE SEQUENCE [LARGE SCALE GENOMIC DNA]</scope>
    <source>
        <strain evidence="4 5">FTZ6</strain>
    </source>
</reference>
<accession>A0AA51UJE1</accession>
<dbReference type="CDD" id="cd08547">
    <property type="entry name" value="Type_II_cohesin"/>
    <property type="match status" value="1"/>
</dbReference>
<dbReference type="InterPro" id="IPR008965">
    <property type="entry name" value="CBM2/CBM3_carb-bd_dom_sf"/>
</dbReference>
<dbReference type="SUPFAM" id="SSF49384">
    <property type="entry name" value="Carbohydrate-binding domain"/>
    <property type="match status" value="1"/>
</dbReference>
<feature type="compositionally biased region" description="Polar residues" evidence="1">
    <location>
        <begin position="209"/>
        <end position="223"/>
    </location>
</feature>
<dbReference type="Pfam" id="PF00963">
    <property type="entry name" value="Cohesin"/>
    <property type="match status" value="1"/>
</dbReference>
<dbReference type="AlphaFoldDB" id="A0AA51UJE1"/>
<protein>
    <submittedName>
        <fullName evidence="4">Cohesin domain-containing protein</fullName>
    </submittedName>
</protein>
<feature type="transmembrane region" description="Helical" evidence="2">
    <location>
        <begin position="238"/>
        <end position="255"/>
    </location>
</feature>
<dbReference type="GO" id="GO:0000272">
    <property type="term" value="P:polysaccharide catabolic process"/>
    <property type="evidence" value="ECO:0007669"/>
    <property type="project" value="InterPro"/>
</dbReference>
<dbReference type="GeneID" id="84233301"/>
<dbReference type="GO" id="GO:0030246">
    <property type="term" value="F:carbohydrate binding"/>
    <property type="evidence" value="ECO:0007669"/>
    <property type="project" value="InterPro"/>
</dbReference>
<evidence type="ECO:0000259" key="3">
    <source>
        <dbReference type="Pfam" id="PF00963"/>
    </source>
</evidence>
<gene>
    <name evidence="4" type="ORF">RE474_11250</name>
</gene>
<name>A0AA51UJE1_9EURY</name>
<evidence type="ECO:0000256" key="1">
    <source>
        <dbReference type="SAM" id="MobiDB-lite"/>
    </source>
</evidence>
<keyword evidence="2" id="KW-0472">Membrane</keyword>
<evidence type="ECO:0000313" key="5">
    <source>
        <dbReference type="Proteomes" id="UP001182908"/>
    </source>
</evidence>
<evidence type="ECO:0000256" key="2">
    <source>
        <dbReference type="SAM" id="Phobius"/>
    </source>
</evidence>
<keyword evidence="5" id="KW-1185">Reference proteome</keyword>
<feature type="domain" description="Cohesin" evidence="3">
    <location>
        <begin position="33"/>
        <end position="160"/>
    </location>
</feature>
<dbReference type="EMBL" id="CP133592">
    <property type="protein sequence ID" value="WMW24651.1"/>
    <property type="molecule type" value="Genomic_DNA"/>
</dbReference>
<evidence type="ECO:0000313" key="4">
    <source>
        <dbReference type="EMBL" id="WMW24651.1"/>
    </source>
</evidence>
<feature type="compositionally biased region" description="Low complexity" evidence="1">
    <location>
        <begin position="224"/>
        <end position="234"/>
    </location>
</feature>
<sequence>MTGKFLTFFTSIIMVVCILCLSGTASASTSVSVLPSVETVAPGEEFALNIYVKPDTQVAGIQFDLEFDSSLVTIKSIEEGDFFSSTGSPVMFNPGTFDNDGGTATQIYGTLIMGDGTSEEGTFCSIAMKASEETGTSQIRIENIVVGDDKGDELDAVTYDAMVSISDEIDTTNKDNGDGTDLKIVVRQDENTDSPANEQITPAAEEETTLQSVQDTTDNTDAQETASAPETTSSTSNISILAVAAIAFLALAYVLDRKRK</sequence>
<feature type="region of interest" description="Disordered" evidence="1">
    <location>
        <begin position="187"/>
        <end position="234"/>
    </location>
</feature>
<dbReference type="InterPro" id="IPR002102">
    <property type="entry name" value="Cohesin_dom"/>
</dbReference>
<dbReference type="Gene3D" id="2.60.40.680">
    <property type="match status" value="1"/>
</dbReference>
<organism evidence="4 5">
    <name type="scientific">Methanolobus sediminis</name>
    <dbReference type="NCBI Taxonomy" id="3072978"/>
    <lineage>
        <taxon>Archaea</taxon>
        <taxon>Methanobacteriati</taxon>
        <taxon>Methanobacteriota</taxon>
        <taxon>Stenosarchaea group</taxon>
        <taxon>Methanomicrobia</taxon>
        <taxon>Methanosarcinales</taxon>
        <taxon>Methanosarcinaceae</taxon>
        <taxon>Methanolobus</taxon>
    </lineage>
</organism>
<dbReference type="RefSeq" id="WP_309310460.1">
    <property type="nucleotide sequence ID" value="NZ_CP133592.1"/>
</dbReference>
<keyword evidence="2" id="KW-1133">Transmembrane helix</keyword>
<keyword evidence="2" id="KW-0812">Transmembrane</keyword>